<dbReference type="OrthoDB" id="9812260at2"/>
<dbReference type="Proteomes" id="UP000198740">
    <property type="component" value="Unassembled WGS sequence"/>
</dbReference>
<evidence type="ECO:0000256" key="2">
    <source>
        <dbReference type="ARBA" id="ARBA00004533"/>
    </source>
</evidence>
<evidence type="ECO:0000256" key="1">
    <source>
        <dbReference type="ARBA" id="ARBA00001946"/>
    </source>
</evidence>
<dbReference type="EMBL" id="FNKM01000002">
    <property type="protein sequence ID" value="SDR17899.1"/>
    <property type="molecule type" value="Genomic_DNA"/>
</dbReference>
<dbReference type="SMART" id="SM00267">
    <property type="entry name" value="GGDEF"/>
    <property type="match status" value="1"/>
</dbReference>
<reference evidence="6 8" key="2">
    <citation type="submission" date="2019-06" db="EMBL/GenBank/DDBJ databases">
        <title>Pseudomonas bimorpha sp. nov. isolated from bovine raw milk and skim milk concentrate.</title>
        <authorList>
            <person name="Hofmann K."/>
            <person name="Huptas C."/>
            <person name="Doll E."/>
            <person name="Scherer S."/>
            <person name="Wenning M."/>
        </authorList>
    </citation>
    <scope>NUCLEOTIDE SEQUENCE [LARGE SCALE GENOMIC DNA]</scope>
    <source>
        <strain evidence="6 8">DSM 17515</strain>
    </source>
</reference>
<dbReference type="InterPro" id="IPR043128">
    <property type="entry name" value="Rev_trsase/Diguanyl_cyclase"/>
</dbReference>
<keyword evidence="3" id="KW-0812">Transmembrane</keyword>
<dbReference type="FunFam" id="3.30.70.270:FF:000001">
    <property type="entry name" value="Diguanylate cyclase domain protein"/>
    <property type="match status" value="1"/>
</dbReference>
<reference evidence="5 7" key="1">
    <citation type="submission" date="2016-10" db="EMBL/GenBank/DDBJ databases">
        <authorList>
            <person name="Varghese N."/>
            <person name="Submissions S."/>
        </authorList>
    </citation>
    <scope>NUCLEOTIDE SEQUENCE [LARGE SCALE GENOMIC DNA]</scope>
    <source>
        <strain evidence="5 7">BS2976</strain>
    </source>
</reference>
<name>A0A1H1GXP6_9PSED</name>
<comment type="caution">
    <text evidence="6">The sequence shown here is derived from an EMBL/GenBank/DDBJ whole genome shotgun (WGS) entry which is preliminary data.</text>
</comment>
<dbReference type="RefSeq" id="WP_090403635.1">
    <property type="nucleotide sequence ID" value="NZ_FNKM01000002.1"/>
</dbReference>
<organism evidence="6 8">
    <name type="scientific">Pseudomonas grimontii</name>
    <dbReference type="NCBI Taxonomy" id="129847"/>
    <lineage>
        <taxon>Bacteria</taxon>
        <taxon>Pseudomonadati</taxon>
        <taxon>Pseudomonadota</taxon>
        <taxon>Gammaproteobacteria</taxon>
        <taxon>Pseudomonadales</taxon>
        <taxon>Pseudomonadaceae</taxon>
        <taxon>Pseudomonas</taxon>
    </lineage>
</organism>
<dbReference type="InterPro" id="IPR000160">
    <property type="entry name" value="GGDEF_dom"/>
</dbReference>
<keyword evidence="3" id="KW-0472">Membrane</keyword>
<dbReference type="SUPFAM" id="SSF55073">
    <property type="entry name" value="Nucleotide cyclase"/>
    <property type="match status" value="1"/>
</dbReference>
<evidence type="ECO:0000313" key="6">
    <source>
        <dbReference type="EMBL" id="TWR53743.1"/>
    </source>
</evidence>
<comment type="subcellular location">
    <subcellularLocation>
        <location evidence="2">Cell inner membrane</location>
    </subcellularLocation>
</comment>
<protein>
    <submittedName>
        <fullName evidence="5">Diguanylate cyclase (GGDEF) domain-containing protein</fullName>
    </submittedName>
    <submittedName>
        <fullName evidence="6">GGDEF domain-containing protein</fullName>
    </submittedName>
</protein>
<dbReference type="NCBIfam" id="TIGR00254">
    <property type="entry name" value="GGDEF"/>
    <property type="match status" value="1"/>
</dbReference>
<dbReference type="AlphaFoldDB" id="A0A1H1GXP6"/>
<keyword evidence="3" id="KW-1133">Transmembrane helix</keyword>
<feature type="transmembrane region" description="Helical" evidence="3">
    <location>
        <begin position="63"/>
        <end position="84"/>
    </location>
</feature>
<dbReference type="PANTHER" id="PTHR46663:SF2">
    <property type="entry name" value="GGDEF DOMAIN-CONTAINING PROTEIN"/>
    <property type="match status" value="1"/>
</dbReference>
<dbReference type="GO" id="GO:0005886">
    <property type="term" value="C:plasma membrane"/>
    <property type="evidence" value="ECO:0007669"/>
    <property type="project" value="UniProtKB-SubCell"/>
</dbReference>
<sequence length="384" mass="42159">MEYQLPVTKTMRWLTNADAPYDTRIRRELISGPFSSRGVLWVGWFNSLVMCTVAVTLQPSQFFLAWLIIDSMIWVSRLALLYWITKHGSQKHPCAIDLSLLLGLVWAAELGVGTAGCLISGDTILQVLGCTSMVSVNAAIAMRNQGVPRYAFTQILLTDVPMKLATLFQPEPLLKIFLLQAPLYLTGMWLLLNKLNDNVVRALLAEAKNEIRATHDPLTGLYNRVGILELIENTLTRNRHADKHFALLYIDLDGFKSINDNHGHAEGDKALAEFGATLKSVVRLNQDSAGRLGGDEFILLMNNSGVTSATLAAQRIIETLQQASDRCARPYALQASIGIALFEGANGASPTCAQTLIAHADGALYEAKRAGKNCFRIAQTQFAT</sequence>
<dbReference type="CDD" id="cd01949">
    <property type="entry name" value="GGDEF"/>
    <property type="match status" value="1"/>
</dbReference>
<dbReference type="PROSITE" id="PS50887">
    <property type="entry name" value="GGDEF"/>
    <property type="match status" value="1"/>
</dbReference>
<accession>A0A1H1GXP6</accession>
<feature type="domain" description="GGDEF" evidence="4">
    <location>
        <begin position="243"/>
        <end position="380"/>
    </location>
</feature>
<evidence type="ECO:0000313" key="8">
    <source>
        <dbReference type="Proteomes" id="UP000317267"/>
    </source>
</evidence>
<dbReference type="PANTHER" id="PTHR46663">
    <property type="entry name" value="DIGUANYLATE CYCLASE DGCT-RELATED"/>
    <property type="match status" value="1"/>
</dbReference>
<feature type="transmembrane region" description="Helical" evidence="3">
    <location>
        <begin position="34"/>
        <end position="57"/>
    </location>
</feature>
<evidence type="ECO:0000256" key="3">
    <source>
        <dbReference type="SAM" id="Phobius"/>
    </source>
</evidence>
<evidence type="ECO:0000313" key="7">
    <source>
        <dbReference type="Proteomes" id="UP000198740"/>
    </source>
</evidence>
<evidence type="ECO:0000259" key="4">
    <source>
        <dbReference type="PROSITE" id="PS50887"/>
    </source>
</evidence>
<dbReference type="InterPro" id="IPR052163">
    <property type="entry name" value="DGC-Regulatory_Protein"/>
</dbReference>
<gene>
    <name evidence="6" type="ORF">FIV39_31350</name>
    <name evidence="5" type="ORF">SAMN04490186_3811</name>
</gene>
<proteinExistence type="predicted"/>
<dbReference type="Gene3D" id="3.30.70.270">
    <property type="match status" value="1"/>
</dbReference>
<dbReference type="Proteomes" id="UP000317267">
    <property type="component" value="Unassembled WGS sequence"/>
</dbReference>
<feature type="transmembrane region" description="Helical" evidence="3">
    <location>
        <begin position="96"/>
        <end position="118"/>
    </location>
</feature>
<dbReference type="InterPro" id="IPR029787">
    <property type="entry name" value="Nucleotide_cyclase"/>
</dbReference>
<comment type="cofactor">
    <cofactor evidence="1">
        <name>Mg(2+)</name>
        <dbReference type="ChEBI" id="CHEBI:18420"/>
    </cofactor>
</comment>
<keyword evidence="7" id="KW-1185">Reference proteome</keyword>
<evidence type="ECO:0000313" key="5">
    <source>
        <dbReference type="EMBL" id="SDR17899.1"/>
    </source>
</evidence>
<dbReference type="Pfam" id="PF00990">
    <property type="entry name" value="GGDEF"/>
    <property type="match status" value="1"/>
</dbReference>
<dbReference type="EMBL" id="VFES01000036">
    <property type="protein sequence ID" value="TWR53743.1"/>
    <property type="molecule type" value="Genomic_DNA"/>
</dbReference>
<dbReference type="GO" id="GO:0003824">
    <property type="term" value="F:catalytic activity"/>
    <property type="evidence" value="ECO:0007669"/>
    <property type="project" value="UniProtKB-ARBA"/>
</dbReference>